<dbReference type="PANTHER" id="PTHR45816:SF4">
    <property type="entry name" value="RYR_IP3R HOMOLOGY ASSOCIATED DOMAIN-CONTAINING PROTEIN"/>
    <property type="match status" value="1"/>
</dbReference>
<keyword evidence="1" id="KW-0812">Transmembrane</keyword>
<keyword evidence="1" id="KW-1133">Transmembrane helix</keyword>
<dbReference type="STRING" id="67801.A0A1B0BWR6"/>
<feature type="transmembrane region" description="Helical" evidence="1">
    <location>
        <begin position="149"/>
        <end position="170"/>
    </location>
</feature>
<dbReference type="Proteomes" id="UP000092460">
    <property type="component" value="Unassembled WGS sequence"/>
</dbReference>
<reference evidence="2" key="2">
    <citation type="submission" date="2020-05" db="UniProtKB">
        <authorList>
            <consortium name="EnsemblMetazoa"/>
        </authorList>
    </citation>
    <scope>IDENTIFICATION</scope>
    <source>
        <strain evidence="2">IAEA</strain>
    </source>
</reference>
<dbReference type="EMBL" id="JXJN01021946">
    <property type="status" value="NOT_ANNOTATED_CDS"/>
    <property type="molecule type" value="Genomic_DNA"/>
</dbReference>
<dbReference type="AlphaFoldDB" id="A0A1B0BWR6"/>
<feature type="transmembrane region" description="Helical" evidence="1">
    <location>
        <begin position="182"/>
        <end position="209"/>
    </location>
</feature>
<feature type="transmembrane region" description="Helical" evidence="1">
    <location>
        <begin position="255"/>
        <end position="277"/>
    </location>
</feature>
<feature type="transmembrane region" description="Helical" evidence="1">
    <location>
        <begin position="108"/>
        <end position="137"/>
    </location>
</feature>
<dbReference type="Pfam" id="PF02995">
    <property type="entry name" value="DUF229"/>
    <property type="match status" value="1"/>
</dbReference>
<name>A0A1B0BWR6_9MUSC</name>
<keyword evidence="3" id="KW-1185">Reference proteome</keyword>
<keyword evidence="1" id="KW-0472">Membrane</keyword>
<proteinExistence type="predicted"/>
<organism evidence="2 3">
    <name type="scientific">Glossina palpalis gambiensis</name>
    <dbReference type="NCBI Taxonomy" id="67801"/>
    <lineage>
        <taxon>Eukaryota</taxon>
        <taxon>Metazoa</taxon>
        <taxon>Ecdysozoa</taxon>
        <taxon>Arthropoda</taxon>
        <taxon>Hexapoda</taxon>
        <taxon>Insecta</taxon>
        <taxon>Pterygota</taxon>
        <taxon>Neoptera</taxon>
        <taxon>Endopterygota</taxon>
        <taxon>Diptera</taxon>
        <taxon>Brachycera</taxon>
        <taxon>Muscomorpha</taxon>
        <taxon>Hippoboscoidea</taxon>
        <taxon>Glossinidae</taxon>
        <taxon>Glossina</taxon>
    </lineage>
</organism>
<reference evidence="3" key="1">
    <citation type="submission" date="2015-01" db="EMBL/GenBank/DDBJ databases">
        <authorList>
            <person name="Aksoy S."/>
            <person name="Warren W."/>
            <person name="Wilson R.K."/>
        </authorList>
    </citation>
    <scope>NUCLEOTIDE SEQUENCE [LARGE SCALE GENOMIC DNA]</scope>
    <source>
        <strain evidence="3">IAEA</strain>
    </source>
</reference>
<dbReference type="VEuPathDB" id="VectorBase:GPPI042902"/>
<protein>
    <recommendedName>
        <fullName evidence="4">Ion transport domain-containing protein</fullName>
    </recommendedName>
</protein>
<dbReference type="InterPro" id="IPR015925">
    <property type="entry name" value="Ryanodine_IP3_receptor"/>
</dbReference>
<dbReference type="PANTHER" id="PTHR45816">
    <property type="entry name" value="MIR DOMAIN-CONTAINING PROTEIN"/>
    <property type="match status" value="1"/>
</dbReference>
<evidence type="ECO:0000313" key="2">
    <source>
        <dbReference type="EnsemblMetazoa" id="GPPI042902-PA"/>
    </source>
</evidence>
<sequence>MLLELGSHLMVAAKIASGVVFGFTENSILRKQLAGCQYGEIVRNDHTLEQIVFPILEICEYLSKGTKMKIFQTAERDDQGSKVADFFDKSEDMFNEMKWQKKLRGQPFLFWVSSYMSLWSNILFNCVVVINMIVAFFHPLDNTVAELSSHISLLLWAILSFSLVIVATLPRESGIRTLIGSIILRSIFLMGPESTLCLLGIVTVPTYVYTYYLLTLEKHFFKIITDFQLLRFLMWFMLIMLINVIRSVTRNGRSIVLTTVLALILVYLFFIIGYMFFKDDFLVSVDVEDAEYKTAYAEDNAYLSTFNYASPGFVKQPTDYYFRPLAFANLACP</sequence>
<dbReference type="GO" id="GO:0006816">
    <property type="term" value="P:calcium ion transport"/>
    <property type="evidence" value="ECO:0007669"/>
    <property type="project" value="InterPro"/>
</dbReference>
<evidence type="ECO:0000313" key="3">
    <source>
        <dbReference type="Proteomes" id="UP000092460"/>
    </source>
</evidence>
<evidence type="ECO:0008006" key="4">
    <source>
        <dbReference type="Google" id="ProtNLM"/>
    </source>
</evidence>
<dbReference type="InterPro" id="IPR004245">
    <property type="entry name" value="DUF229"/>
</dbReference>
<accession>A0A1B0BWR6</accession>
<evidence type="ECO:0000256" key="1">
    <source>
        <dbReference type="SAM" id="Phobius"/>
    </source>
</evidence>
<feature type="transmembrane region" description="Helical" evidence="1">
    <location>
        <begin position="229"/>
        <end position="248"/>
    </location>
</feature>
<dbReference type="EnsemblMetazoa" id="GPPI042902-RA">
    <property type="protein sequence ID" value="GPPI042902-PA"/>
    <property type="gene ID" value="GPPI042902"/>
</dbReference>